<evidence type="ECO:0000313" key="1">
    <source>
        <dbReference type="EMBL" id="GBP62114.1"/>
    </source>
</evidence>
<protein>
    <submittedName>
        <fullName evidence="1">Uncharacterized protein</fullName>
    </submittedName>
</protein>
<sequence>MLLGTTMQYGPLYTTTLRGERHNVEYECGPVVRFVLPLHSPLSRKATFSDNLSIDWTSLAWSSLWDNGAVGKMQQPSITPSYMAPRATASLALPLGQRCPDTYIGTALP</sequence>
<proteinExistence type="predicted"/>
<evidence type="ECO:0000313" key="2">
    <source>
        <dbReference type="Proteomes" id="UP000299102"/>
    </source>
</evidence>
<comment type="caution">
    <text evidence="1">The sequence shown here is derived from an EMBL/GenBank/DDBJ whole genome shotgun (WGS) entry which is preliminary data.</text>
</comment>
<keyword evidence="2" id="KW-1185">Reference proteome</keyword>
<name>A0A4C1XHZ6_EUMVA</name>
<dbReference type="Proteomes" id="UP000299102">
    <property type="component" value="Unassembled WGS sequence"/>
</dbReference>
<dbReference type="AlphaFoldDB" id="A0A4C1XHZ6"/>
<accession>A0A4C1XHZ6</accession>
<reference evidence="1 2" key="1">
    <citation type="journal article" date="2019" name="Commun. Biol.">
        <title>The bagworm genome reveals a unique fibroin gene that provides high tensile strength.</title>
        <authorList>
            <person name="Kono N."/>
            <person name="Nakamura H."/>
            <person name="Ohtoshi R."/>
            <person name="Tomita M."/>
            <person name="Numata K."/>
            <person name="Arakawa K."/>
        </authorList>
    </citation>
    <scope>NUCLEOTIDE SEQUENCE [LARGE SCALE GENOMIC DNA]</scope>
</reference>
<dbReference type="EMBL" id="BGZK01000832">
    <property type="protein sequence ID" value="GBP62114.1"/>
    <property type="molecule type" value="Genomic_DNA"/>
</dbReference>
<gene>
    <name evidence="1" type="ORF">EVAR_46083_1</name>
</gene>
<organism evidence="1 2">
    <name type="scientific">Eumeta variegata</name>
    <name type="common">Bagworm moth</name>
    <name type="synonym">Eumeta japonica</name>
    <dbReference type="NCBI Taxonomy" id="151549"/>
    <lineage>
        <taxon>Eukaryota</taxon>
        <taxon>Metazoa</taxon>
        <taxon>Ecdysozoa</taxon>
        <taxon>Arthropoda</taxon>
        <taxon>Hexapoda</taxon>
        <taxon>Insecta</taxon>
        <taxon>Pterygota</taxon>
        <taxon>Neoptera</taxon>
        <taxon>Endopterygota</taxon>
        <taxon>Lepidoptera</taxon>
        <taxon>Glossata</taxon>
        <taxon>Ditrysia</taxon>
        <taxon>Tineoidea</taxon>
        <taxon>Psychidae</taxon>
        <taxon>Oiketicinae</taxon>
        <taxon>Eumeta</taxon>
    </lineage>
</organism>